<dbReference type="EMBL" id="LSCQ01000042">
    <property type="protein sequence ID" value="KXB36444.1"/>
    <property type="molecule type" value="Genomic_DNA"/>
</dbReference>
<keyword evidence="5 8" id="KW-0658">Purine biosynthesis</keyword>
<evidence type="ECO:0000256" key="5">
    <source>
        <dbReference type="ARBA" id="ARBA00022755"/>
    </source>
</evidence>
<dbReference type="GO" id="GO:0000287">
    <property type="term" value="F:magnesium ion binding"/>
    <property type="evidence" value="ECO:0007669"/>
    <property type="project" value="UniProtKB-UniRule"/>
</dbReference>
<feature type="binding site" evidence="8">
    <location>
        <position position="286"/>
    </location>
    <ligand>
        <name>Mg(2+)</name>
        <dbReference type="ChEBI" id="CHEBI:18420"/>
        <label>2</label>
    </ligand>
</feature>
<protein>
    <recommendedName>
        <fullName evidence="8">Phosphoribosylformylglycinamidine synthase subunit PurL</fullName>
        <shortName evidence="8">FGAM synthase</shortName>
        <ecNumber evidence="8">6.3.5.3</ecNumber>
    </recommendedName>
    <alternativeName>
        <fullName evidence="8">Formylglycinamide ribonucleotide amidotransferase subunit II</fullName>
        <shortName evidence="8">FGAR amidotransferase II</shortName>
        <shortName evidence="8">FGAR-AT II</shortName>
    </alternativeName>
    <alternativeName>
        <fullName evidence="8">Glutamine amidotransferase PurL</fullName>
    </alternativeName>
    <alternativeName>
        <fullName evidence="8">Phosphoribosylformylglycinamidine synthase subunit II</fullName>
    </alternativeName>
</protein>
<feature type="binding site" evidence="8">
    <location>
        <position position="133"/>
    </location>
    <ligand>
        <name>Mg(2+)</name>
        <dbReference type="ChEBI" id="CHEBI:18420"/>
        <label>2</label>
    </ligand>
</feature>
<feature type="domain" description="Phosphoribosylformylglycinamidine synthase linker" evidence="11">
    <location>
        <begin position="23"/>
        <end position="69"/>
    </location>
</feature>
<dbReference type="NCBIfam" id="TIGR01736">
    <property type="entry name" value="FGAM_synth_II"/>
    <property type="match status" value="1"/>
</dbReference>
<feature type="domain" description="PurM-like C-terminal" evidence="10">
    <location>
        <begin position="218"/>
        <end position="374"/>
    </location>
</feature>
<dbReference type="HAMAP" id="MF_00420">
    <property type="entry name" value="PurL_2"/>
    <property type="match status" value="1"/>
</dbReference>
<feature type="active site" description="Proton acceptor" evidence="8">
    <location>
        <position position="111"/>
    </location>
</feature>
<dbReference type="PANTHER" id="PTHR43555">
    <property type="entry name" value="PHOSPHORIBOSYLFORMYLGLYCINAMIDINE SYNTHASE SUBUNIT PURL"/>
    <property type="match status" value="1"/>
</dbReference>
<dbReference type="AlphaFoldDB" id="A0A133XZT2"/>
<comment type="function">
    <text evidence="8">Part of the phosphoribosylformylglycinamidine synthase complex involved in the purines biosynthetic pathway. Catalyzes the ATP-dependent conversion of formylglycinamide ribonucleotide (FGAR) and glutamine to yield formylglycinamidine ribonucleotide (FGAM) and glutamate. The FGAM synthase complex is composed of three subunits. PurQ produces an ammonia molecule by converting glutamine to glutamate. PurL transfers the ammonia molecule to FGAR to form FGAM in an ATP-dependent manner. PurS interacts with PurQ and PurL and is thought to assist in the transfer of the ammonia molecule from PurQ to PurL.</text>
</comment>
<dbReference type="Pfam" id="PF00586">
    <property type="entry name" value="AIRS"/>
    <property type="match status" value="2"/>
</dbReference>
<dbReference type="InterPro" id="IPR041609">
    <property type="entry name" value="PurL_linker"/>
</dbReference>
<dbReference type="STRING" id="87541.AWM71_00920"/>
<dbReference type="UniPathway" id="UPA00074">
    <property type="reaction ID" value="UER00128"/>
</dbReference>
<feature type="binding site" evidence="8">
    <location>
        <position position="549"/>
    </location>
    <ligand>
        <name>ATP</name>
        <dbReference type="ChEBI" id="CHEBI:30616"/>
    </ligand>
</feature>
<dbReference type="InterPro" id="IPR016188">
    <property type="entry name" value="PurM-like_N"/>
</dbReference>
<evidence type="ECO:0000256" key="1">
    <source>
        <dbReference type="ARBA" id="ARBA00022490"/>
    </source>
</evidence>
<dbReference type="SUPFAM" id="SSF55326">
    <property type="entry name" value="PurM N-terminal domain-like"/>
    <property type="match status" value="2"/>
</dbReference>
<reference evidence="12 13" key="1">
    <citation type="submission" date="2016-01" db="EMBL/GenBank/DDBJ databases">
        <authorList>
            <person name="Oliw E.H."/>
        </authorList>
    </citation>
    <scope>NUCLEOTIDE SEQUENCE [LARGE SCALE GENOMIC DNA]</scope>
    <source>
        <strain evidence="12 13">KA00635</strain>
    </source>
</reference>
<comment type="subcellular location">
    <subcellularLocation>
        <location evidence="8">Cytoplasm</location>
    </subcellularLocation>
</comment>
<keyword evidence="6 8" id="KW-0067">ATP-binding</keyword>
<dbReference type="GO" id="GO:0004642">
    <property type="term" value="F:phosphoribosylformylglycinamidine synthase activity"/>
    <property type="evidence" value="ECO:0007669"/>
    <property type="project" value="UniProtKB-UniRule"/>
</dbReference>
<feature type="binding site" evidence="8">
    <location>
        <position position="132"/>
    </location>
    <ligand>
        <name>substrate</name>
    </ligand>
</feature>
<comment type="subunit">
    <text evidence="8">Monomer. Part of the FGAM synthase complex composed of 1 PurL, 1 PurQ and 2 PurS subunits.</text>
</comment>
<dbReference type="InterPro" id="IPR036676">
    <property type="entry name" value="PurM-like_C_sf"/>
</dbReference>
<evidence type="ECO:0000259" key="9">
    <source>
        <dbReference type="Pfam" id="PF00586"/>
    </source>
</evidence>
<dbReference type="PIRSF" id="PIRSF001587">
    <property type="entry name" value="FGAM_synthase_II"/>
    <property type="match status" value="1"/>
</dbReference>
<gene>
    <name evidence="8" type="primary">purL</name>
    <name evidence="12" type="ORF">HMPREF3187_00812</name>
</gene>
<dbReference type="PANTHER" id="PTHR43555:SF1">
    <property type="entry name" value="PHOSPHORIBOSYLFORMYLGLYCINAMIDINE SYNTHASE SUBUNIT PURL"/>
    <property type="match status" value="1"/>
</dbReference>
<evidence type="ECO:0000313" key="13">
    <source>
        <dbReference type="Proteomes" id="UP000070422"/>
    </source>
</evidence>
<feature type="binding site" evidence="8">
    <location>
        <position position="109"/>
    </location>
    <ligand>
        <name>Mg(2+)</name>
        <dbReference type="ChEBI" id="CHEBI:18420"/>
        <label>1</label>
    </ligand>
</feature>
<dbReference type="SUPFAM" id="SSF56042">
    <property type="entry name" value="PurM C-terminal domain-like"/>
    <property type="match status" value="2"/>
</dbReference>
<feature type="binding site" evidence="8">
    <location>
        <position position="107"/>
    </location>
    <ligand>
        <name>ATP</name>
        <dbReference type="ChEBI" id="CHEBI:30616"/>
    </ligand>
</feature>
<feature type="domain" description="PurM-like N-terminal" evidence="9">
    <location>
        <begin position="455"/>
        <end position="574"/>
    </location>
</feature>
<comment type="pathway">
    <text evidence="8">Purine metabolism; IMP biosynthesis via de novo pathway; 5-amino-1-(5-phospho-D-ribosyl)imidazole from N(2)-formyl-N(1)-(5-phospho-D-ribosyl)glycinamide: step 1/2.</text>
</comment>
<feature type="binding site" evidence="8">
    <location>
        <begin position="110"/>
        <end position="113"/>
    </location>
    <ligand>
        <name>substrate</name>
    </ligand>
</feature>
<feature type="binding site" evidence="8">
    <location>
        <position position="256"/>
    </location>
    <ligand>
        <name>substrate</name>
    </ligand>
</feature>
<evidence type="ECO:0000256" key="4">
    <source>
        <dbReference type="ARBA" id="ARBA00022741"/>
    </source>
</evidence>
<evidence type="ECO:0000313" key="12">
    <source>
        <dbReference type="EMBL" id="KXB36444.1"/>
    </source>
</evidence>
<feature type="domain" description="PurM-like N-terminal" evidence="9">
    <location>
        <begin position="90"/>
        <end position="205"/>
    </location>
</feature>
<dbReference type="Proteomes" id="UP000070422">
    <property type="component" value="Unassembled WGS sequence"/>
</dbReference>
<comment type="caution">
    <text evidence="8">Lacks conserved residue(s) required for the propagation of feature annotation.</text>
</comment>
<dbReference type="GO" id="GO:0005524">
    <property type="term" value="F:ATP binding"/>
    <property type="evidence" value="ECO:0007669"/>
    <property type="project" value="UniProtKB-UniRule"/>
</dbReference>
<evidence type="ECO:0000256" key="6">
    <source>
        <dbReference type="ARBA" id="ARBA00022840"/>
    </source>
</evidence>
<feature type="domain" description="PurM-like C-terminal" evidence="10">
    <location>
        <begin position="587"/>
        <end position="722"/>
    </location>
</feature>
<dbReference type="GO" id="GO:0006189">
    <property type="term" value="P:'de novo' IMP biosynthetic process"/>
    <property type="evidence" value="ECO:0007669"/>
    <property type="project" value="UniProtKB-UniRule"/>
</dbReference>
<evidence type="ECO:0000256" key="3">
    <source>
        <dbReference type="ARBA" id="ARBA00022723"/>
    </source>
</evidence>
<dbReference type="CDD" id="cd02204">
    <property type="entry name" value="PurL_repeat2"/>
    <property type="match status" value="1"/>
</dbReference>
<organism evidence="12 13">
    <name type="scientific">Aerococcus christensenii</name>
    <dbReference type="NCBI Taxonomy" id="87541"/>
    <lineage>
        <taxon>Bacteria</taxon>
        <taxon>Bacillati</taxon>
        <taxon>Bacillota</taxon>
        <taxon>Bacilli</taxon>
        <taxon>Lactobacillales</taxon>
        <taxon>Aerococcaceae</taxon>
        <taxon>Aerococcus</taxon>
    </lineage>
</organism>
<dbReference type="NCBIfam" id="NF002290">
    <property type="entry name" value="PRK01213.1"/>
    <property type="match status" value="1"/>
</dbReference>
<dbReference type="GO" id="GO:0005737">
    <property type="term" value="C:cytoplasm"/>
    <property type="evidence" value="ECO:0007669"/>
    <property type="project" value="UniProtKB-SubCell"/>
</dbReference>
<feature type="binding site" evidence="8">
    <location>
        <position position="68"/>
    </location>
    <ligand>
        <name>ATP</name>
        <dbReference type="ChEBI" id="CHEBI:30616"/>
    </ligand>
</feature>
<dbReference type="Pfam" id="PF18072">
    <property type="entry name" value="FGAR-AT_linker"/>
    <property type="match status" value="1"/>
</dbReference>
<dbReference type="PATRIC" id="fig|87541.4.peg.805"/>
<accession>A0A133XZT2</accession>
<keyword evidence="7 8" id="KW-0460">Magnesium</keyword>
<evidence type="ECO:0000259" key="10">
    <source>
        <dbReference type="Pfam" id="PF02769"/>
    </source>
</evidence>
<name>A0A133XZT2_9LACT</name>
<dbReference type="InterPro" id="IPR010918">
    <property type="entry name" value="PurM-like_C_dom"/>
</dbReference>
<dbReference type="EC" id="6.3.5.3" evidence="8"/>
<sequence>MKVTRKRGNSVSKTNLEPTAQEIKDQKIYREWGMTDQEYAQVEEILGRMPNYTEAGLFAVMWSEHCSYKNTKSLLRKFPSEGPQVLQGPGEGAGIVDIGEGQAVVFKAESHNHPSAVEPYEGAATGVGGIIRDIFSMGAQPIALLDSLRFAPLDQERTKYIFQEVVNGIAGYGNCIGIPTVGGEIAFDECYRGNPLVNVMCVGLMDQKDIQKGRASGEGNSILYVGAKTGRDGIHGATFASVEFNDEHETQRSAVQVGDPFMEKLLMDACIEVVKTCQDILIGIQDMGAAGLVSSSSEMADKAGSGLVLDLDKVPQRELEMTPYEMMLSESQERMLLCVKKGHEDRIVEIFKRYHLDAVKIGYVTSDQRYRLYHHGQKVADVPVASLAEAPECENPSQMPERIRQASVESYQPQVEDPTQILKDLLQRPTIASKRQAVYQSYDSMVRTQTVVGPGSDAAVLRIRGSQKALAMTTDCNARYIALDPRVGGMMAVSEAARNIVASGGQPLAITDCLNFGNPKDPEIFYEMKESVEGIVEACLQLHTPVISGNVSLNNESNGQAIYPTPMIGMVGLIKEIKHITRQHFKKAGDLIYLIGKTGQAFNGSEIQLMQTGKIEGCLFDFDLEEEVANQKAVLSAIQEDFLQSAHDLSEGGLAVGLAECLFSTGLGLDAFFDGKVEQVFSEDQSRFIVSISSEQREAFEAKYGEGFTYLGRVTDEGEYRLETQTGTIHASVEELNRLWEGAIGCQLKEKESLL</sequence>
<feature type="active site" evidence="8">
    <location>
        <position position="65"/>
    </location>
</feature>
<evidence type="ECO:0000256" key="7">
    <source>
        <dbReference type="ARBA" id="ARBA00022842"/>
    </source>
</evidence>
<feature type="binding site" evidence="8">
    <location>
        <position position="550"/>
    </location>
    <ligand>
        <name>Mg(2+)</name>
        <dbReference type="ChEBI" id="CHEBI:18420"/>
        <label>1</label>
    </ligand>
</feature>
<keyword evidence="2 8" id="KW-0436">Ligase</keyword>
<comment type="similarity">
    <text evidence="8">Belongs to the FGAMS family.</text>
</comment>
<comment type="caution">
    <text evidence="12">The sequence shown here is derived from an EMBL/GenBank/DDBJ whole genome shotgun (WGS) entry which is preliminary data.</text>
</comment>
<dbReference type="FunFam" id="3.30.1330.10:FF:000004">
    <property type="entry name" value="Phosphoribosylformylglycinamidine synthase subunit PurL"/>
    <property type="match status" value="1"/>
</dbReference>
<feature type="binding site" evidence="8">
    <location>
        <position position="512"/>
    </location>
    <ligand>
        <name>ATP</name>
        <dbReference type="ChEBI" id="CHEBI:30616"/>
    </ligand>
</feature>
<keyword evidence="1 8" id="KW-0963">Cytoplasm</keyword>
<keyword evidence="3 8" id="KW-0479">Metal-binding</keyword>
<dbReference type="CDD" id="cd02203">
    <property type="entry name" value="PurL_repeat1"/>
    <property type="match status" value="1"/>
</dbReference>
<dbReference type="Gene3D" id="3.90.650.10">
    <property type="entry name" value="PurM-like C-terminal domain"/>
    <property type="match status" value="2"/>
</dbReference>
<evidence type="ECO:0000259" key="11">
    <source>
        <dbReference type="Pfam" id="PF18072"/>
    </source>
</evidence>
<dbReference type="Pfam" id="PF02769">
    <property type="entry name" value="AIRS_C"/>
    <property type="match status" value="2"/>
</dbReference>
<evidence type="ECO:0000256" key="8">
    <source>
        <dbReference type="HAMAP-Rule" id="MF_00420"/>
    </source>
</evidence>
<proteinExistence type="inferred from homology"/>
<dbReference type="InterPro" id="IPR036921">
    <property type="entry name" value="PurM-like_N_sf"/>
</dbReference>
<feature type="binding site" evidence="8">
    <location>
        <position position="552"/>
    </location>
    <ligand>
        <name>substrate</name>
    </ligand>
</feature>
<keyword evidence="4 8" id="KW-0547">Nucleotide-binding</keyword>
<comment type="catalytic activity">
    <reaction evidence="8">
        <text>N(2)-formyl-N(1)-(5-phospho-beta-D-ribosyl)glycinamide + L-glutamine + ATP + H2O = 2-formamido-N(1)-(5-O-phospho-beta-D-ribosyl)acetamidine + L-glutamate + ADP + phosphate + H(+)</text>
        <dbReference type="Rhea" id="RHEA:17129"/>
        <dbReference type="ChEBI" id="CHEBI:15377"/>
        <dbReference type="ChEBI" id="CHEBI:15378"/>
        <dbReference type="ChEBI" id="CHEBI:29985"/>
        <dbReference type="ChEBI" id="CHEBI:30616"/>
        <dbReference type="ChEBI" id="CHEBI:43474"/>
        <dbReference type="ChEBI" id="CHEBI:58359"/>
        <dbReference type="ChEBI" id="CHEBI:147286"/>
        <dbReference type="ChEBI" id="CHEBI:147287"/>
        <dbReference type="ChEBI" id="CHEBI:456216"/>
        <dbReference type="EC" id="6.3.5.3"/>
    </reaction>
</comment>
<dbReference type="InterPro" id="IPR010074">
    <property type="entry name" value="PRibForGlyAmidine_synth_PurL"/>
</dbReference>
<dbReference type="Gene3D" id="3.30.1330.10">
    <property type="entry name" value="PurM-like, N-terminal domain"/>
    <property type="match status" value="2"/>
</dbReference>
<feature type="binding site" evidence="8">
    <location>
        <begin position="330"/>
        <end position="332"/>
    </location>
    <ligand>
        <name>substrate</name>
    </ligand>
</feature>
<evidence type="ECO:0000256" key="2">
    <source>
        <dbReference type="ARBA" id="ARBA00022598"/>
    </source>
</evidence>